<dbReference type="Proteomes" id="UP000198211">
    <property type="component" value="Unassembled WGS sequence"/>
</dbReference>
<dbReference type="OrthoDB" id="114715at2759"/>
<gene>
    <name evidence="1" type="ORF">PHMEG_00030345</name>
</gene>
<evidence type="ECO:0000313" key="2">
    <source>
        <dbReference type="Proteomes" id="UP000198211"/>
    </source>
</evidence>
<comment type="caution">
    <text evidence="1">The sequence shown here is derived from an EMBL/GenBank/DDBJ whole genome shotgun (WGS) entry which is preliminary data.</text>
</comment>
<proteinExistence type="predicted"/>
<feature type="non-terminal residue" evidence="1">
    <location>
        <position position="93"/>
    </location>
</feature>
<reference evidence="2" key="1">
    <citation type="submission" date="2017-03" db="EMBL/GenBank/DDBJ databases">
        <title>Phytopthora megakarya and P. palmivora, two closely related causual agents of cacao black pod achieved similar genome size and gene model numbers by different mechanisms.</title>
        <authorList>
            <person name="Ali S."/>
            <person name="Shao J."/>
            <person name="Larry D.J."/>
            <person name="Kronmiller B."/>
            <person name="Shen D."/>
            <person name="Strem M.D."/>
            <person name="Melnick R.L."/>
            <person name="Guiltinan M.J."/>
            <person name="Tyler B.M."/>
            <person name="Meinhardt L.W."/>
            <person name="Bailey B.A."/>
        </authorList>
    </citation>
    <scope>NUCLEOTIDE SEQUENCE [LARGE SCALE GENOMIC DNA]</scope>
    <source>
        <strain evidence="2">zdho120</strain>
    </source>
</reference>
<sequence>MDPQDGIPSTTYNTGVSPGAFPLIRVPTELRNAVKIIVPFHSDGATSERAAAFWRPFEKCTHGMDGAFEQCLKGKSGQGWWYNSRIDNFETLR</sequence>
<evidence type="ECO:0000313" key="1">
    <source>
        <dbReference type="EMBL" id="OWY98798.1"/>
    </source>
</evidence>
<dbReference type="AlphaFoldDB" id="A0A225V1B1"/>
<organism evidence="1 2">
    <name type="scientific">Phytophthora megakarya</name>
    <dbReference type="NCBI Taxonomy" id="4795"/>
    <lineage>
        <taxon>Eukaryota</taxon>
        <taxon>Sar</taxon>
        <taxon>Stramenopiles</taxon>
        <taxon>Oomycota</taxon>
        <taxon>Peronosporomycetes</taxon>
        <taxon>Peronosporales</taxon>
        <taxon>Peronosporaceae</taxon>
        <taxon>Phytophthora</taxon>
    </lineage>
</organism>
<name>A0A225V1B1_9STRA</name>
<dbReference type="EMBL" id="NBNE01009067">
    <property type="protein sequence ID" value="OWY98798.1"/>
    <property type="molecule type" value="Genomic_DNA"/>
</dbReference>
<accession>A0A225V1B1</accession>
<keyword evidence="2" id="KW-1185">Reference proteome</keyword>
<protein>
    <submittedName>
        <fullName evidence="1">Uncharacterized protein</fullName>
    </submittedName>
</protein>